<feature type="domain" description="HTH cro/C1-type" evidence="1">
    <location>
        <begin position="36"/>
        <end position="90"/>
    </location>
</feature>
<dbReference type="CDD" id="cd00093">
    <property type="entry name" value="HTH_XRE"/>
    <property type="match status" value="1"/>
</dbReference>
<protein>
    <recommendedName>
        <fullName evidence="1">HTH cro/C1-type domain-containing protein</fullName>
    </recommendedName>
</protein>
<organism evidence="2 3">
    <name type="scientific">Streptosporangium carneum</name>
    <dbReference type="NCBI Taxonomy" id="47481"/>
    <lineage>
        <taxon>Bacteria</taxon>
        <taxon>Bacillati</taxon>
        <taxon>Actinomycetota</taxon>
        <taxon>Actinomycetes</taxon>
        <taxon>Streptosporangiales</taxon>
        <taxon>Streptosporangiaceae</taxon>
        <taxon>Streptosporangium</taxon>
    </lineage>
</organism>
<reference evidence="2" key="2">
    <citation type="submission" date="2023-01" db="EMBL/GenBank/DDBJ databases">
        <authorList>
            <person name="Sun Q."/>
            <person name="Evtushenko L."/>
        </authorList>
    </citation>
    <scope>NUCLEOTIDE SEQUENCE</scope>
    <source>
        <strain evidence="2">VKM Ac-2007</strain>
    </source>
</reference>
<dbReference type="Proteomes" id="UP001143474">
    <property type="component" value="Unassembled WGS sequence"/>
</dbReference>
<dbReference type="SMART" id="SM00530">
    <property type="entry name" value="HTH_XRE"/>
    <property type="match status" value="1"/>
</dbReference>
<dbReference type="InterPro" id="IPR001387">
    <property type="entry name" value="Cro/C1-type_HTH"/>
</dbReference>
<reference evidence="2" key="1">
    <citation type="journal article" date="2014" name="Int. J. Syst. Evol. Microbiol.">
        <title>Complete genome sequence of Corynebacterium casei LMG S-19264T (=DSM 44701T), isolated from a smear-ripened cheese.</title>
        <authorList>
            <consortium name="US DOE Joint Genome Institute (JGI-PGF)"/>
            <person name="Walter F."/>
            <person name="Albersmeier A."/>
            <person name="Kalinowski J."/>
            <person name="Ruckert C."/>
        </authorList>
    </citation>
    <scope>NUCLEOTIDE SEQUENCE</scope>
    <source>
        <strain evidence="2">VKM Ac-2007</strain>
    </source>
</reference>
<dbReference type="EMBL" id="BSEV01000005">
    <property type="protein sequence ID" value="GLK09407.1"/>
    <property type="molecule type" value="Genomic_DNA"/>
</dbReference>
<sequence length="135" mass="14670">MIDPHIAELLGIDPDAPGTRRELRAVERDMRLIEALVRLRRARGLTQAQVAERMNRSQPAVSDFERLGGDPHLSTIRRYALAIGADVTHVVHISGDERAETRACGVARVRFDDEDGVTAAVTGGAVILDLVPVVA</sequence>
<dbReference type="GO" id="GO:0003677">
    <property type="term" value="F:DNA binding"/>
    <property type="evidence" value="ECO:0007669"/>
    <property type="project" value="InterPro"/>
</dbReference>
<name>A0A9W6HZT5_9ACTN</name>
<gene>
    <name evidence="2" type="ORF">GCM10017600_28130</name>
</gene>
<dbReference type="Pfam" id="PF13560">
    <property type="entry name" value="HTH_31"/>
    <property type="match status" value="1"/>
</dbReference>
<dbReference type="Gene3D" id="1.10.260.40">
    <property type="entry name" value="lambda repressor-like DNA-binding domains"/>
    <property type="match status" value="1"/>
</dbReference>
<proteinExistence type="predicted"/>
<dbReference type="RefSeq" id="WP_271217868.1">
    <property type="nucleotide sequence ID" value="NZ_BAAAVD010000045.1"/>
</dbReference>
<dbReference type="AlphaFoldDB" id="A0A9W6HZT5"/>
<comment type="caution">
    <text evidence="2">The sequence shown here is derived from an EMBL/GenBank/DDBJ whole genome shotgun (WGS) entry which is preliminary data.</text>
</comment>
<dbReference type="SUPFAM" id="SSF47413">
    <property type="entry name" value="lambda repressor-like DNA-binding domains"/>
    <property type="match status" value="1"/>
</dbReference>
<evidence type="ECO:0000259" key="1">
    <source>
        <dbReference type="PROSITE" id="PS50943"/>
    </source>
</evidence>
<dbReference type="InterPro" id="IPR010982">
    <property type="entry name" value="Lambda_DNA-bd_dom_sf"/>
</dbReference>
<accession>A0A9W6HZT5</accession>
<keyword evidence="3" id="KW-1185">Reference proteome</keyword>
<dbReference type="PROSITE" id="PS50943">
    <property type="entry name" value="HTH_CROC1"/>
    <property type="match status" value="1"/>
</dbReference>
<evidence type="ECO:0000313" key="3">
    <source>
        <dbReference type="Proteomes" id="UP001143474"/>
    </source>
</evidence>
<evidence type="ECO:0000313" key="2">
    <source>
        <dbReference type="EMBL" id="GLK09407.1"/>
    </source>
</evidence>